<dbReference type="PANTHER" id="PTHR48043">
    <property type="entry name" value="EG:EG0003.4 PROTEIN-RELATED"/>
    <property type="match status" value="1"/>
</dbReference>
<evidence type="ECO:0000259" key="5">
    <source>
        <dbReference type="Pfam" id="PF04101"/>
    </source>
</evidence>
<dbReference type="GO" id="GO:0016758">
    <property type="term" value="F:hexosyltransferase activity"/>
    <property type="evidence" value="ECO:0007669"/>
    <property type="project" value="InterPro"/>
</dbReference>
<keyword evidence="3" id="KW-0808">Transferase</keyword>
<feature type="domain" description="Glycosyl transferase family 28 C-terminal" evidence="5">
    <location>
        <begin position="318"/>
        <end position="407"/>
    </location>
</feature>
<dbReference type="InterPro" id="IPR007235">
    <property type="entry name" value="Glyco_trans_28_C"/>
</dbReference>
<proteinExistence type="evidence at transcript level"/>
<keyword evidence="4" id="KW-0175">Coiled coil</keyword>
<dbReference type="AlphaFoldDB" id="A0AAN0LIZ6"/>
<dbReference type="SUPFAM" id="SSF53756">
    <property type="entry name" value="UDP-Glycosyltransferase/glycogen phosphorylase"/>
    <property type="match status" value="1"/>
</dbReference>
<dbReference type="InterPro" id="IPR050271">
    <property type="entry name" value="UDP-glycosyltransferase"/>
</dbReference>
<organism evidence="6">
    <name type="scientific">Polyphagotarsonemus latus</name>
    <dbReference type="NCBI Taxonomy" id="1204166"/>
    <lineage>
        <taxon>Eukaryota</taxon>
        <taxon>Metazoa</taxon>
        <taxon>Ecdysozoa</taxon>
        <taxon>Arthropoda</taxon>
        <taxon>Chelicerata</taxon>
        <taxon>Arachnida</taxon>
        <taxon>Acari</taxon>
        <taxon>Acariformes</taxon>
        <taxon>Trombidiformes</taxon>
        <taxon>Prostigmata</taxon>
        <taxon>Eleutherengona</taxon>
        <taxon>Heterostigmata</taxon>
        <taxon>Tarsonemoidea</taxon>
        <taxon>Tarsonemidae</taxon>
        <taxon>Polyphagotarsonemus</taxon>
    </lineage>
</organism>
<comment type="similarity">
    <text evidence="1">Belongs to the UDP-glycosyltransferase family.</text>
</comment>
<accession>A0AAN0LIZ6</accession>
<dbReference type="EMBL" id="PP145348">
    <property type="protein sequence ID" value="WRV65895.1"/>
    <property type="molecule type" value="mRNA"/>
</dbReference>
<sequence>MPEKKKIAFFSLLESGHLNLCSSVATTLLNKYFDKFEIYFFTDQKWADKLSEKDSRFKFEIYEYETKEQENFLEDMVNQLEPLLSLSHVEKMKILLKSFDYKDDFVYVDQEVSKLIKKLKPDYILCDLFCHMPALVENKIPYSFIISTNPLVLDIKDLPLLGLATDARDKKEIKATRLELKDSIDESKRNLEEIYRIRKVKIDDKYPINVPRSKHLSIYSYPKELDYFGDEIRQKYNLIQVDCPIVPSKIPTPFELPETFNEIPGKIIYVSLGSIFSCYYEKLQKLLDSLANLPYKYIVSKGPKGDKIKFPNKRFIGENFVDQLAVLQVVDMMISHGGNNTFTECFYFGVPALIFPVMGDQINNAKRIEETGFGSHISLMFYTENELKNKIKKILSNKALIEKTKKVGKRMRNDNSLEKTKKLIGINLLVLIGKVTEVRASQELILNQIAYKQSFDTLNSEKSFLSSSLESKKASFSMSNLNSLQVGLVTCTENDSFFELPFVKKQNILPKNYETILETLKHSLVLSESIQNKPESVNAERIFDLKKSLNVSINDQLNSENKLNIETVNSKKVKPFLEGLQHNLDVSQKQVNESVQNVQKEKPYLQRANSSFIEQDSITVGFNTVQDNQTIKDYDLLIKPKTIEQDFVLQKSANVLEIFSNSKELEVESSKTDSQRINQQIIEKNCIQIKENIPLNVEKALEKNYELKLNNAIKNLQTHHGVLSQEQISMNEAELKYKPKLKKKSIAMPKIITQEAILVSSINLDDKEEILKDKKSKTKTAKKTIKPQKALQVSKTKFLDSENIIEQGKIEKVSLNQSLPSIDAIQVNQIIANNSLQELEIEKQSFKKVIVDLQENLAFTNTDNLALEKENKFFKKNEKIKYASKDLMKQKSISVKQLYADENLLNFGSSKIKKLKAKRDLSESKCKSLNITSHSTNDVLNKLTEKNFSKEKAKLILSDFENLNVNEKILLDKESELLSLKTEKVKPKKSKVLNRTASFSVERLDVLEKERVFMNDTFQFKKANIDFVTKKAASKSDILQVENENFYNFPKLQHSFVESSIENLQSLNVNSVLAVENEESFKKHSIKKKKLNYKIDALNLISADSTCKQSQFLVSVNEDSKANLQLESTLPLNVFQSKVENQVTKLNLKPEAIKQANPSLQNLNISLLVQKPEVQIKEGVLEINEDKEAKVKGKIIGQSSLNINFYKPFNTFEEFKPKTDNLACSKISLVEKNSYETHETVENEN</sequence>
<protein>
    <submittedName>
        <fullName evidence="6">UDP-glycosyltransferase</fullName>
    </submittedName>
</protein>
<evidence type="ECO:0000256" key="1">
    <source>
        <dbReference type="ARBA" id="ARBA00009995"/>
    </source>
</evidence>
<dbReference type="InterPro" id="IPR002213">
    <property type="entry name" value="UDP_glucos_trans"/>
</dbReference>
<keyword evidence="2" id="KW-0328">Glycosyltransferase</keyword>
<dbReference type="CDD" id="cd03784">
    <property type="entry name" value="GT1_Gtf-like"/>
    <property type="match status" value="1"/>
</dbReference>
<evidence type="ECO:0000256" key="3">
    <source>
        <dbReference type="ARBA" id="ARBA00022679"/>
    </source>
</evidence>
<dbReference type="Gene3D" id="3.40.50.2000">
    <property type="entry name" value="Glycogen Phosphorylase B"/>
    <property type="match status" value="2"/>
</dbReference>
<gene>
    <name evidence="6" type="primary">UGT</name>
</gene>
<dbReference type="Pfam" id="PF04101">
    <property type="entry name" value="Glyco_tran_28_C"/>
    <property type="match status" value="1"/>
</dbReference>
<evidence type="ECO:0000256" key="4">
    <source>
        <dbReference type="SAM" id="Coils"/>
    </source>
</evidence>
<evidence type="ECO:0000313" key="6">
    <source>
        <dbReference type="EMBL" id="WRV65895.1"/>
    </source>
</evidence>
<feature type="coiled-coil region" evidence="4">
    <location>
        <begin position="836"/>
        <end position="870"/>
    </location>
</feature>
<dbReference type="PANTHER" id="PTHR48043:SF145">
    <property type="entry name" value="FI06409P-RELATED"/>
    <property type="match status" value="1"/>
</dbReference>
<evidence type="ECO:0000256" key="2">
    <source>
        <dbReference type="ARBA" id="ARBA00022676"/>
    </source>
</evidence>
<reference evidence="6" key="1">
    <citation type="submission" date="2024-01" db="EMBL/GenBank/DDBJ databases">
        <title>Genome insights into chemosensory and detoxification machineries of broad mite, Polyphagotarsonemus latus (Tarsonemidae: Acari).</title>
        <authorList>
            <person name="Muthugoundar M."/>
            <person name="P J A."/>
            <person name="Augustine N."/>
        </authorList>
    </citation>
    <scope>NUCLEOTIDE SEQUENCE</scope>
</reference>
<name>A0AAN0LIZ6_9ACAR</name>
<dbReference type="GO" id="GO:0008194">
    <property type="term" value="F:UDP-glycosyltransferase activity"/>
    <property type="evidence" value="ECO:0007669"/>
    <property type="project" value="InterPro"/>
</dbReference>